<dbReference type="PANTHER" id="PTHR45947">
    <property type="entry name" value="SULFOQUINOVOSYL TRANSFERASE SQD2"/>
    <property type="match status" value="1"/>
</dbReference>
<dbReference type="PANTHER" id="PTHR45947:SF3">
    <property type="entry name" value="SULFOQUINOVOSYL TRANSFERASE SQD2"/>
    <property type="match status" value="1"/>
</dbReference>
<evidence type="ECO:0000259" key="3">
    <source>
        <dbReference type="Pfam" id="PF00534"/>
    </source>
</evidence>
<protein>
    <submittedName>
        <fullName evidence="5">Glycosyltransferase involved in cell wall biosynthesis</fullName>
    </submittedName>
</protein>
<dbReference type="Proteomes" id="UP001183648">
    <property type="component" value="Unassembled WGS sequence"/>
</dbReference>
<evidence type="ECO:0000313" key="5">
    <source>
        <dbReference type="EMBL" id="MDR7362021.1"/>
    </source>
</evidence>
<reference evidence="5 6" key="1">
    <citation type="submission" date="2023-07" db="EMBL/GenBank/DDBJ databases">
        <title>Sequencing the genomes of 1000 actinobacteria strains.</title>
        <authorList>
            <person name="Klenk H.-P."/>
        </authorList>
    </citation>
    <scope>NUCLEOTIDE SEQUENCE [LARGE SCALE GENOMIC DNA]</scope>
    <source>
        <strain evidence="5 6">DSM 19426</strain>
    </source>
</reference>
<feature type="domain" description="Glycosyl transferase family 1" evidence="3">
    <location>
        <begin position="193"/>
        <end position="348"/>
    </location>
</feature>
<accession>A0ABU2BUU2</accession>
<dbReference type="Gene3D" id="3.40.50.2000">
    <property type="entry name" value="Glycogen Phosphorylase B"/>
    <property type="match status" value="2"/>
</dbReference>
<dbReference type="CDD" id="cd03801">
    <property type="entry name" value="GT4_PimA-like"/>
    <property type="match status" value="1"/>
</dbReference>
<dbReference type="EMBL" id="JAVDYG010000001">
    <property type="protein sequence ID" value="MDR7362021.1"/>
    <property type="molecule type" value="Genomic_DNA"/>
</dbReference>
<keyword evidence="2" id="KW-0808">Transferase</keyword>
<evidence type="ECO:0000256" key="1">
    <source>
        <dbReference type="ARBA" id="ARBA00022676"/>
    </source>
</evidence>
<dbReference type="InterPro" id="IPR001296">
    <property type="entry name" value="Glyco_trans_1"/>
</dbReference>
<dbReference type="RefSeq" id="WP_310300905.1">
    <property type="nucleotide sequence ID" value="NZ_BAAAPS010000008.1"/>
</dbReference>
<proteinExistence type="predicted"/>
<keyword evidence="1" id="KW-0328">Glycosyltransferase</keyword>
<dbReference type="InterPro" id="IPR028098">
    <property type="entry name" value="Glyco_trans_4-like_N"/>
</dbReference>
<sequence>MSAPIRVALVTPYFPPSVGGLERYTHREALALRDDPDFEVVVVTTGTSRRTSVAEEDGVTVVRLAPWLKVSNSPVNGWWPVQLRRLLAHHRIDLVHAHAPTPYLADVAAYVAGRRPVVLTYHSGSMVKGVGGAVDALLTTYERAVLPRVMRRADRLVSVSPVASTEATGRAVVVPPGVDSDVFVPGGPPAGQDVVYVGRLQRTSRWKGVETLLEALARLSSPEARLVLVGDGDDVPWLRSRATDLGIADRVVWRGSLHGDDLVHAYQDAAVVVLPSLTESESFGMTLIEAMSCGRPVVGSAVGGIPYVVRDGVDGLLVPPGDATALAAALDRLLSSPSERIRLGDAGRAAAVERWDWRHSLAGTLGVLRDAATARPPQEGTHGRSVLR</sequence>
<dbReference type="SUPFAM" id="SSF53756">
    <property type="entry name" value="UDP-Glycosyltransferase/glycogen phosphorylase"/>
    <property type="match status" value="1"/>
</dbReference>
<evidence type="ECO:0000313" key="6">
    <source>
        <dbReference type="Proteomes" id="UP001183648"/>
    </source>
</evidence>
<evidence type="ECO:0000259" key="4">
    <source>
        <dbReference type="Pfam" id="PF13439"/>
    </source>
</evidence>
<organism evidence="5 6">
    <name type="scientific">Nocardioides marmoribigeumensis</name>
    <dbReference type="NCBI Taxonomy" id="433649"/>
    <lineage>
        <taxon>Bacteria</taxon>
        <taxon>Bacillati</taxon>
        <taxon>Actinomycetota</taxon>
        <taxon>Actinomycetes</taxon>
        <taxon>Propionibacteriales</taxon>
        <taxon>Nocardioidaceae</taxon>
        <taxon>Nocardioides</taxon>
    </lineage>
</organism>
<dbReference type="Pfam" id="PF13439">
    <property type="entry name" value="Glyco_transf_4"/>
    <property type="match status" value="1"/>
</dbReference>
<dbReference type="Pfam" id="PF00534">
    <property type="entry name" value="Glycos_transf_1"/>
    <property type="match status" value="1"/>
</dbReference>
<name>A0ABU2BUU2_9ACTN</name>
<feature type="domain" description="Glycosyltransferase subfamily 4-like N-terminal" evidence="4">
    <location>
        <begin position="18"/>
        <end position="181"/>
    </location>
</feature>
<evidence type="ECO:0000256" key="2">
    <source>
        <dbReference type="ARBA" id="ARBA00022679"/>
    </source>
</evidence>
<keyword evidence="6" id="KW-1185">Reference proteome</keyword>
<dbReference type="InterPro" id="IPR050194">
    <property type="entry name" value="Glycosyltransferase_grp1"/>
</dbReference>
<comment type="caution">
    <text evidence="5">The sequence shown here is derived from an EMBL/GenBank/DDBJ whole genome shotgun (WGS) entry which is preliminary data.</text>
</comment>
<gene>
    <name evidence="5" type="ORF">J2S63_001574</name>
</gene>